<organism evidence="1 2">
    <name type="scientific">[Anoxybacillus] calidus</name>
    <dbReference type="NCBI Taxonomy" id="575178"/>
    <lineage>
        <taxon>Bacteria</taxon>
        <taxon>Bacillati</taxon>
        <taxon>Bacillota</taxon>
        <taxon>Bacilli</taxon>
        <taxon>Bacillales</taxon>
        <taxon>Anoxybacillaceae</taxon>
        <taxon>Paranoxybacillus</taxon>
    </lineage>
</organism>
<dbReference type="Proteomes" id="UP000580891">
    <property type="component" value="Unassembled WGS sequence"/>
</dbReference>
<gene>
    <name evidence="1" type="ORF">HNQ85_003590</name>
</gene>
<proteinExistence type="predicted"/>
<accession>A0A7V9Z367</accession>
<reference evidence="1 2" key="1">
    <citation type="submission" date="2020-07" db="EMBL/GenBank/DDBJ databases">
        <title>Genomic Encyclopedia of Type Strains, Phase IV (KMG-IV): sequencing the most valuable type-strain genomes for metagenomic binning, comparative biology and taxonomic classification.</title>
        <authorList>
            <person name="Goeker M."/>
        </authorList>
    </citation>
    <scope>NUCLEOTIDE SEQUENCE [LARGE SCALE GENOMIC DNA]</scope>
    <source>
        <strain evidence="1 2">DSM 25220</strain>
    </source>
</reference>
<evidence type="ECO:0000313" key="2">
    <source>
        <dbReference type="Proteomes" id="UP000580891"/>
    </source>
</evidence>
<evidence type="ECO:0000313" key="1">
    <source>
        <dbReference type="EMBL" id="MBA2873243.1"/>
    </source>
</evidence>
<name>A0A7V9Z367_9BACL</name>
<keyword evidence="2" id="KW-1185">Reference proteome</keyword>
<dbReference type="AlphaFoldDB" id="A0A7V9Z367"/>
<dbReference type="EMBL" id="JACDUU010000020">
    <property type="protein sequence ID" value="MBA2873243.1"/>
    <property type="molecule type" value="Genomic_DNA"/>
</dbReference>
<protein>
    <submittedName>
        <fullName evidence="1">Uncharacterized protein</fullName>
    </submittedName>
</protein>
<comment type="caution">
    <text evidence="1">The sequence shown here is derived from an EMBL/GenBank/DDBJ whole genome shotgun (WGS) entry which is preliminary data.</text>
</comment>
<sequence>MLSPYSRQEKAKADTVYYGGVFLWEKSEKLIQ</sequence>